<proteinExistence type="predicted"/>
<evidence type="ECO:0000256" key="1">
    <source>
        <dbReference type="SAM" id="Phobius"/>
    </source>
</evidence>
<feature type="transmembrane region" description="Helical" evidence="1">
    <location>
        <begin position="62"/>
        <end position="83"/>
    </location>
</feature>
<dbReference type="RefSeq" id="YP_010090804.1">
    <property type="nucleotide sequence ID" value="NC_055721.1"/>
</dbReference>
<name>A0A2Z5ZCF4_9CAUD</name>
<protein>
    <submittedName>
        <fullName evidence="2">Uncharacterized protein</fullName>
    </submittedName>
</protein>
<dbReference type="KEGG" id="vg:65108296"/>
<feature type="transmembrane region" description="Helical" evidence="1">
    <location>
        <begin position="89"/>
        <end position="110"/>
    </location>
</feature>
<reference evidence="2 3" key="1">
    <citation type="submission" date="2018-02" db="EMBL/GenBank/DDBJ databases">
        <title>Full genome sequencing of a novel polyvalent bacteriophage as one of T4-Family member.</title>
        <authorList>
            <person name="Kawasaki T."/>
            <person name="Saad A.M."/>
            <person name="Yamada T."/>
        </authorList>
    </citation>
    <scope>NUCLEOTIDE SEQUENCE [LARGE SCALE GENOMIC DNA]</scope>
    <source>
        <strain evidence="2 3">EcS1</strain>
    </source>
</reference>
<evidence type="ECO:0000313" key="2">
    <source>
        <dbReference type="EMBL" id="BBC78157.1"/>
    </source>
</evidence>
<dbReference type="GeneID" id="65108296"/>
<keyword evidence="3" id="KW-1185">Reference proteome</keyword>
<keyword evidence="1" id="KW-0472">Membrane</keyword>
<evidence type="ECO:0000313" key="3">
    <source>
        <dbReference type="Proteomes" id="UP000250157"/>
    </source>
</evidence>
<sequence>MQIKRNSWHYKLNMFYCNNSEWRIPTSLCPYFWKTLFFTCFASFKALIIGFFAWFLGHEIAIWLASYIGIHLGTIGAIVPGVIVGAIMLATTIAVGLGIAFGTHWVYEYIKDYFEERRYRKRRERIESGVPEKEPSLLVSFIKAKKSKYCPSLEFIDVEKSK</sequence>
<keyword evidence="1" id="KW-0812">Transmembrane</keyword>
<keyword evidence="1" id="KW-1133">Transmembrane helix</keyword>
<feature type="transmembrane region" description="Helical" evidence="1">
    <location>
        <begin position="31"/>
        <end position="55"/>
    </location>
</feature>
<dbReference type="Proteomes" id="UP000250157">
    <property type="component" value="Segment"/>
</dbReference>
<dbReference type="EMBL" id="LC371242">
    <property type="protein sequence ID" value="BBC78157.1"/>
    <property type="molecule type" value="Genomic_DNA"/>
</dbReference>
<organism evidence="2 3">
    <name type="scientific">Escherichia phage EcS1</name>
    <dbReference type="NCBI Taxonomy" id="2083276"/>
    <lineage>
        <taxon>Viruses</taxon>
        <taxon>Duplodnaviria</taxon>
        <taxon>Heunggongvirae</taxon>
        <taxon>Uroviricota</taxon>
        <taxon>Caudoviricetes</taxon>
        <taxon>Pantevenvirales</taxon>
        <taxon>Straboviridae</taxon>
        <taxon>Tevenvirinae</taxon>
        <taxon>Kagamiyamavirus</taxon>
        <taxon>Kagamiyamavirus ecs1</taxon>
    </lineage>
</organism>
<accession>A0A2Z5ZCF4</accession>